<reference evidence="1 2" key="1">
    <citation type="submission" date="2010-10" db="EMBL/GenBank/DDBJ databases">
        <title>Complete sequence of Frankia sp. EuI1c.</title>
        <authorList>
            <consortium name="US DOE Joint Genome Institute"/>
            <person name="Lucas S."/>
            <person name="Copeland A."/>
            <person name="Lapidus A."/>
            <person name="Cheng J.-F."/>
            <person name="Bruce D."/>
            <person name="Goodwin L."/>
            <person name="Pitluck S."/>
            <person name="Chertkov O."/>
            <person name="Detter J.C."/>
            <person name="Han C."/>
            <person name="Tapia R."/>
            <person name="Land M."/>
            <person name="Hauser L."/>
            <person name="Jeffries C."/>
            <person name="Kyrpides N."/>
            <person name="Ivanova N."/>
            <person name="Mikhailova N."/>
            <person name="Beauchemin N."/>
            <person name="Sen A."/>
            <person name="Sur S.A."/>
            <person name="Gtari M."/>
            <person name="Wall L."/>
            <person name="Tisa L."/>
            <person name="Woyke T."/>
        </authorList>
    </citation>
    <scope>NUCLEOTIDE SEQUENCE [LARGE SCALE GENOMIC DNA]</scope>
    <source>
        <strain evidence="2">DSM 45817 / CECT 9037 / EuI1c</strain>
    </source>
</reference>
<dbReference type="RefSeq" id="WP_013427141.1">
    <property type="nucleotide sequence ID" value="NC_014666.1"/>
</dbReference>
<evidence type="ECO:0000313" key="2">
    <source>
        <dbReference type="Proteomes" id="UP000002484"/>
    </source>
</evidence>
<dbReference type="Proteomes" id="UP000002484">
    <property type="component" value="Chromosome"/>
</dbReference>
<dbReference type="KEGG" id="fri:FraEuI1c_6039"/>
<dbReference type="eggNOG" id="ENOG5032Z7Q">
    <property type="taxonomic scope" value="Bacteria"/>
</dbReference>
<dbReference type="EMBL" id="CP002299">
    <property type="protein sequence ID" value="ADP84023.1"/>
    <property type="molecule type" value="Genomic_DNA"/>
</dbReference>
<name>E3J0V9_PSEI1</name>
<dbReference type="AlphaFoldDB" id="E3J0V9"/>
<protein>
    <submittedName>
        <fullName evidence="1">Uncharacterized protein</fullName>
    </submittedName>
</protein>
<proteinExistence type="predicted"/>
<keyword evidence="2" id="KW-1185">Reference proteome</keyword>
<dbReference type="HOGENOM" id="CLU_118533_1_0_11"/>
<dbReference type="STRING" id="298654.FraEuI1c_6039"/>
<organism evidence="1 2">
    <name type="scientific">Pseudofrankia inefficax (strain DSM 45817 / CECT 9037 / DDB 130130 / EuI1c)</name>
    <name type="common">Frankia inefficax</name>
    <dbReference type="NCBI Taxonomy" id="298654"/>
    <lineage>
        <taxon>Bacteria</taxon>
        <taxon>Bacillati</taxon>
        <taxon>Actinomycetota</taxon>
        <taxon>Actinomycetes</taxon>
        <taxon>Frankiales</taxon>
        <taxon>Frankiaceae</taxon>
        <taxon>Pseudofrankia</taxon>
    </lineage>
</organism>
<dbReference type="OrthoDB" id="3827359at2"/>
<gene>
    <name evidence="1" type="ordered locus">FraEuI1c_6039</name>
</gene>
<sequence length="189" mass="20835">MRWEALFADLDAQWEALEAAELAVEVADRGRREAGFLRLIDRLRPAVGHQVRVEVGGLPSAERGVLVGRLTALGVDWLLVEDQRRAETLVPLRSVLVVRGLSGDAAHPGHEGRVGARLDLRYVLRQVARDRSECRIALADGRIVNGTVDRVGADFLDVAEHTPGEFRRPRDVEACVIPLAAIAFLRRIA</sequence>
<dbReference type="InParanoid" id="E3J0V9"/>
<accession>E3J0V9</accession>
<evidence type="ECO:0000313" key="1">
    <source>
        <dbReference type="EMBL" id="ADP84023.1"/>
    </source>
</evidence>